<dbReference type="AlphaFoldDB" id="A0A7D5GP95"/>
<organism evidence="2 3">
    <name type="scientific">Natrinema halophilum</name>
    <dbReference type="NCBI Taxonomy" id="1699371"/>
    <lineage>
        <taxon>Archaea</taxon>
        <taxon>Methanobacteriati</taxon>
        <taxon>Methanobacteriota</taxon>
        <taxon>Stenosarchaea group</taxon>
        <taxon>Halobacteria</taxon>
        <taxon>Halobacteriales</taxon>
        <taxon>Natrialbaceae</taxon>
        <taxon>Natrinema</taxon>
    </lineage>
</organism>
<name>A0A7D5GP95_9EURY</name>
<keyword evidence="1" id="KW-0812">Transmembrane</keyword>
<reference evidence="2 3" key="1">
    <citation type="submission" date="2020-07" db="EMBL/GenBank/DDBJ databases">
        <authorList>
            <person name="Cui H."/>
        </authorList>
    </citation>
    <scope>NUCLEOTIDE SEQUENCE [LARGE SCALE GENOMIC DNA]</scope>
    <source>
        <strain evidence="2 3">YPL8</strain>
    </source>
</reference>
<keyword evidence="1" id="KW-1133">Transmembrane helix</keyword>
<dbReference type="GeneID" id="56034765"/>
<protein>
    <submittedName>
        <fullName evidence="2">Uncharacterized protein</fullName>
    </submittedName>
</protein>
<dbReference type="Proteomes" id="UP000509241">
    <property type="component" value="Chromosome"/>
</dbReference>
<evidence type="ECO:0000313" key="2">
    <source>
        <dbReference type="EMBL" id="QLG50193.1"/>
    </source>
</evidence>
<dbReference type="OrthoDB" id="379024at2157"/>
<accession>A0A7D5GP95</accession>
<feature type="transmembrane region" description="Helical" evidence="1">
    <location>
        <begin position="7"/>
        <end position="31"/>
    </location>
</feature>
<evidence type="ECO:0000313" key="3">
    <source>
        <dbReference type="Proteomes" id="UP000509241"/>
    </source>
</evidence>
<keyword evidence="3" id="KW-1185">Reference proteome</keyword>
<proteinExistence type="predicted"/>
<keyword evidence="1" id="KW-0472">Membrane</keyword>
<dbReference type="EMBL" id="CP058601">
    <property type="protein sequence ID" value="QLG50193.1"/>
    <property type="molecule type" value="Genomic_DNA"/>
</dbReference>
<gene>
    <name evidence="2" type="ORF">HYG82_15700</name>
</gene>
<feature type="transmembrane region" description="Helical" evidence="1">
    <location>
        <begin position="43"/>
        <end position="70"/>
    </location>
</feature>
<sequence length="73" mass="7913">MSVREEFWSIVCAHSSSFYLMFVFVTVMAVLNAAAVGLGEQSAGTIVVSLLVFVILGLTGFGIAIVLWVCKRR</sequence>
<dbReference type="RefSeq" id="WP_179262462.1">
    <property type="nucleotide sequence ID" value="NZ_CP058601.1"/>
</dbReference>
<evidence type="ECO:0000256" key="1">
    <source>
        <dbReference type="SAM" id="Phobius"/>
    </source>
</evidence>
<dbReference type="KEGG" id="haly:HYG82_15700"/>